<dbReference type="Gene3D" id="3.80.10.10">
    <property type="entry name" value="Ribonuclease Inhibitor"/>
    <property type="match status" value="3"/>
</dbReference>
<gene>
    <name evidence="2" type="ORF">SAMN04488695_102343</name>
</gene>
<dbReference type="Gene3D" id="2.60.40.4270">
    <property type="entry name" value="Listeria-Bacteroides repeat domain"/>
    <property type="match status" value="3"/>
</dbReference>
<dbReference type="SUPFAM" id="SSF52058">
    <property type="entry name" value="L domain-like"/>
    <property type="match status" value="2"/>
</dbReference>
<dbReference type="InterPro" id="IPR013378">
    <property type="entry name" value="InlB-like_B-rpt"/>
</dbReference>
<dbReference type="Pfam" id="PF09479">
    <property type="entry name" value="Flg_new"/>
    <property type="match status" value="3"/>
</dbReference>
<dbReference type="OrthoDB" id="9805284at2"/>
<evidence type="ECO:0000313" key="2">
    <source>
        <dbReference type="EMBL" id="SFN57882.1"/>
    </source>
</evidence>
<dbReference type="Pfam" id="PF13306">
    <property type="entry name" value="LRR_5"/>
    <property type="match status" value="3"/>
</dbReference>
<organism evidence="2 3">
    <name type="scientific">Proteiniclasticum ruminis</name>
    <dbReference type="NCBI Taxonomy" id="398199"/>
    <lineage>
        <taxon>Bacteria</taxon>
        <taxon>Bacillati</taxon>
        <taxon>Bacillota</taxon>
        <taxon>Clostridia</taxon>
        <taxon>Eubacteriales</taxon>
        <taxon>Clostridiaceae</taxon>
        <taxon>Proteiniclasticum</taxon>
    </lineage>
</organism>
<evidence type="ECO:0000256" key="1">
    <source>
        <dbReference type="ARBA" id="ARBA00004196"/>
    </source>
</evidence>
<dbReference type="AlphaFoldDB" id="A0A1I5A603"/>
<dbReference type="Proteomes" id="UP000181899">
    <property type="component" value="Unassembled WGS sequence"/>
</dbReference>
<dbReference type="PANTHER" id="PTHR45661:SF3">
    <property type="entry name" value="IG-LIKE DOMAIN-CONTAINING PROTEIN"/>
    <property type="match status" value="1"/>
</dbReference>
<dbReference type="Pfam" id="PF07538">
    <property type="entry name" value="ChW"/>
    <property type="match status" value="6"/>
</dbReference>
<dbReference type="InterPro" id="IPR026906">
    <property type="entry name" value="LRR_5"/>
</dbReference>
<dbReference type="RefSeq" id="WP_074911457.1">
    <property type="nucleotide sequence ID" value="NZ_FOVK01000002.1"/>
</dbReference>
<dbReference type="PANTHER" id="PTHR45661">
    <property type="entry name" value="SURFACE ANTIGEN"/>
    <property type="match status" value="1"/>
</dbReference>
<dbReference type="InterPro" id="IPR006637">
    <property type="entry name" value="ChW"/>
</dbReference>
<dbReference type="InterPro" id="IPR032675">
    <property type="entry name" value="LRR_dom_sf"/>
</dbReference>
<accession>A0A1I5A603</accession>
<proteinExistence type="predicted"/>
<evidence type="ECO:0000313" key="3">
    <source>
        <dbReference type="Proteomes" id="UP000181899"/>
    </source>
</evidence>
<name>A0A1I5A603_9CLOT</name>
<comment type="subcellular location">
    <subcellularLocation>
        <location evidence="1">Cell envelope</location>
    </subcellularLocation>
</comment>
<dbReference type="SMART" id="SM00728">
    <property type="entry name" value="ChW"/>
    <property type="match status" value="6"/>
</dbReference>
<dbReference type="InterPro" id="IPR042229">
    <property type="entry name" value="Listeria/Bacterioides_rpt_sf"/>
</dbReference>
<protein>
    <submittedName>
        <fullName evidence="2">Listeria/Bacterioides repeat-containing protein</fullName>
    </submittedName>
</protein>
<dbReference type="GO" id="GO:0030313">
    <property type="term" value="C:cell envelope"/>
    <property type="evidence" value="ECO:0007669"/>
    <property type="project" value="UniProtKB-SubCell"/>
</dbReference>
<reference evidence="2 3" key="1">
    <citation type="submission" date="2016-10" db="EMBL/GenBank/DDBJ databases">
        <authorList>
            <person name="de Groot N.N."/>
        </authorList>
    </citation>
    <scope>NUCLEOTIDE SEQUENCE [LARGE SCALE GENOMIC DNA]</scope>
    <source>
        <strain evidence="2 3">ML2</strain>
    </source>
</reference>
<dbReference type="EMBL" id="FOVK01000002">
    <property type="protein sequence ID" value="SFN57882.1"/>
    <property type="molecule type" value="Genomic_DNA"/>
</dbReference>
<keyword evidence="3" id="KW-1185">Reference proteome</keyword>
<dbReference type="InterPro" id="IPR053139">
    <property type="entry name" value="Surface_bspA-like"/>
</dbReference>
<sequence>MKSTGSSMVLRKITVLYLMIVVLFVSIPVKNVQAAYSTPEGFEYTLRQGNAWITKYKGPLKNITIPSALYEGSGSIPVEGISSYAFQSNDQIESVIVSEGIKYIAYNAFLHCNNLTTVSLPNSLEVRDSFMFRSCFNLREYIIKEDHPNLELVEGILYTENLETIVACPPSSGLSILNVPSSVESIMAGAFEFHKTLQIINFNEKHLDIGDFAFDSCENLTEVNLSQNTELSVYSFYSSPSLTVINVPSDSLYHSSYKGALYSKDLTTLMKYPALSLETTFEVPGTTTTIARYAFENCKNLMKVILPEGMTKVDEFSFQNAISVEEVVLPASILEIGGSAFENCSSLQYITLPSSVKTISSGAFSSCDSLETLQLPEGMEYIGAAAFENSNSLKEITLPSSLRNLGERAFQNCTALSSIHIGANLSAIYQNTFSYTASLTNIIIPGNIKLITDYAFYGSGLRELDLKEGIESIGSYAFSRNQSLEEVILPDSLYHLGIGAFSENPSIRKVKLSNSLTAVPNRAFIYGNAIEEVIIPEGIVSIGERAFSNAKLTELILPSTLTSVGDYSFENTSLKNIYFYGNAPTFGREPFPLKKYYDSYSPIEGVYYKGGTTGWDDVSVFNTHYSSIQLKPFYLVQYLSDLDEENIPNDHMRYLSGQTVVLKRFEASDTHLGINFMGWENEIDGTNVIYAGNSEYVISNEHPAFRAIWSEEKIHTLSFENNIGNPIPDQYLRPGEYPKEPIIEQREGYRFDGWYADPTFTDVFNFDELLSDSGMIYALWTPLVYQVTFDTTGGKPIAPELYEYMSLIKIPENPEKTGHTLHYWSYGDNFRNQWNFKEDRVTSNITLIAYWIANSYTISFETNGGDAMNSITTSFGNRLNSPNTPKKAGVQFDGWYVDRDLTREWNFEEDLVEEDMILYAKWAPLPPSVKYRTHVQNVGWQNYVSDGNKSGTEGQSLRLEGIEILLEGDPELGIQYSTHVQNLGWQDYVSDGEMAGTSGQSLRLEAIKIELTGSKSQFYDVYYRVHAQGFGWLDWARNGMAAGTAGYGYRLEAIEILVLEKGLSAPVNTRIPYQSKNDSQSVRYQTHVQNVGWQEYVGDGLTSGTSGRSLRLEGIRIKVGEHLPKGSIEYTTHVQNKGWLPKVSDNAMSGTSGESLRLEAIRINLTGELAQQYDVFYRVHAQNIGWMDWAMNGADAGTAGYAYRLEAIEIVIHQKGDPVPGDTTRPFIQK</sequence>